<dbReference type="EMBL" id="LAZR01062040">
    <property type="protein sequence ID" value="KKK62339.1"/>
    <property type="molecule type" value="Genomic_DNA"/>
</dbReference>
<dbReference type="PANTHER" id="PTHR43643">
    <property type="entry name" value="HISTIDINOL-PHOSPHATE AMINOTRANSFERASE 2"/>
    <property type="match status" value="1"/>
</dbReference>
<gene>
    <name evidence="5" type="ORF">LCGC14_3005310</name>
</gene>
<dbReference type="SUPFAM" id="SSF53383">
    <property type="entry name" value="PLP-dependent transferases"/>
    <property type="match status" value="1"/>
</dbReference>
<feature type="domain" description="Aminotransferase class I/classII large" evidence="4">
    <location>
        <begin position="2"/>
        <end position="230"/>
    </location>
</feature>
<evidence type="ECO:0000256" key="2">
    <source>
        <dbReference type="ARBA" id="ARBA00022679"/>
    </source>
</evidence>
<dbReference type="Gene3D" id="3.90.1150.10">
    <property type="entry name" value="Aspartate Aminotransferase, domain 1"/>
    <property type="match status" value="1"/>
</dbReference>
<dbReference type="InterPro" id="IPR004839">
    <property type="entry name" value="Aminotransferase_I/II_large"/>
</dbReference>
<proteinExistence type="predicted"/>
<dbReference type="CDD" id="cd00609">
    <property type="entry name" value="AAT_like"/>
    <property type="match status" value="1"/>
</dbReference>
<dbReference type="GO" id="GO:0008483">
    <property type="term" value="F:transaminase activity"/>
    <property type="evidence" value="ECO:0007669"/>
    <property type="project" value="UniProtKB-KW"/>
</dbReference>
<keyword evidence="3" id="KW-0663">Pyridoxal phosphate</keyword>
<sequence>GATPIEVPEHERKVDVDAILDACNFRTKLVFIANPANPTGTMIGANEIGRLADDLPRHVLLVLDGAYAEYADDYDGGAKMIAERDNVFMTRTFSKIYGLGGLRVGWGYGPTEVIDVLNRVRGPFNLGEAQLQAAEAAVRDTEFVERCRAENARMRAWLARALAQLGVPSDTSCANFVLARFDSQAQAEACEAHLRADGLLVRKVAGYKLPNCLRITVGDEASCRRVVHSIAGFKENEA</sequence>
<accession>A0A0F8Z7E0</accession>
<keyword evidence="2" id="KW-0808">Transferase</keyword>
<evidence type="ECO:0000313" key="5">
    <source>
        <dbReference type="EMBL" id="KKK62339.1"/>
    </source>
</evidence>
<dbReference type="PANTHER" id="PTHR43643:SF3">
    <property type="entry name" value="HISTIDINOL-PHOSPHATE AMINOTRANSFERASE"/>
    <property type="match status" value="1"/>
</dbReference>
<protein>
    <recommendedName>
        <fullName evidence="4">Aminotransferase class I/classII large domain-containing protein</fullName>
    </recommendedName>
</protein>
<dbReference type="GO" id="GO:0030170">
    <property type="term" value="F:pyridoxal phosphate binding"/>
    <property type="evidence" value="ECO:0007669"/>
    <property type="project" value="InterPro"/>
</dbReference>
<feature type="non-terminal residue" evidence="5">
    <location>
        <position position="1"/>
    </location>
</feature>
<dbReference type="InterPro" id="IPR015421">
    <property type="entry name" value="PyrdxlP-dep_Trfase_major"/>
</dbReference>
<name>A0A0F8Z7E0_9ZZZZ</name>
<dbReference type="Pfam" id="PF00155">
    <property type="entry name" value="Aminotran_1_2"/>
    <property type="match status" value="1"/>
</dbReference>
<dbReference type="InterPro" id="IPR050106">
    <property type="entry name" value="HistidinolP_aminotransfase"/>
</dbReference>
<dbReference type="InterPro" id="IPR015422">
    <property type="entry name" value="PyrdxlP-dep_Trfase_small"/>
</dbReference>
<evidence type="ECO:0000256" key="1">
    <source>
        <dbReference type="ARBA" id="ARBA00022576"/>
    </source>
</evidence>
<keyword evidence="1" id="KW-0032">Aminotransferase</keyword>
<comment type="caution">
    <text evidence="5">The sequence shown here is derived from an EMBL/GenBank/DDBJ whole genome shotgun (WGS) entry which is preliminary data.</text>
</comment>
<organism evidence="5">
    <name type="scientific">marine sediment metagenome</name>
    <dbReference type="NCBI Taxonomy" id="412755"/>
    <lineage>
        <taxon>unclassified sequences</taxon>
        <taxon>metagenomes</taxon>
        <taxon>ecological metagenomes</taxon>
    </lineage>
</organism>
<dbReference type="InterPro" id="IPR015424">
    <property type="entry name" value="PyrdxlP-dep_Trfase"/>
</dbReference>
<evidence type="ECO:0000259" key="4">
    <source>
        <dbReference type="Pfam" id="PF00155"/>
    </source>
</evidence>
<dbReference type="Gene3D" id="3.40.640.10">
    <property type="entry name" value="Type I PLP-dependent aspartate aminotransferase-like (Major domain)"/>
    <property type="match status" value="1"/>
</dbReference>
<dbReference type="AlphaFoldDB" id="A0A0F8Z7E0"/>
<reference evidence="5" key="1">
    <citation type="journal article" date="2015" name="Nature">
        <title>Complex archaea that bridge the gap between prokaryotes and eukaryotes.</title>
        <authorList>
            <person name="Spang A."/>
            <person name="Saw J.H."/>
            <person name="Jorgensen S.L."/>
            <person name="Zaremba-Niedzwiedzka K."/>
            <person name="Martijn J."/>
            <person name="Lind A.E."/>
            <person name="van Eijk R."/>
            <person name="Schleper C."/>
            <person name="Guy L."/>
            <person name="Ettema T.J."/>
        </authorList>
    </citation>
    <scope>NUCLEOTIDE SEQUENCE</scope>
</reference>
<evidence type="ECO:0000256" key="3">
    <source>
        <dbReference type="ARBA" id="ARBA00022898"/>
    </source>
</evidence>